<name>A0AB73PIA1_ENTFC</name>
<feature type="transmembrane region" description="Helical" evidence="1">
    <location>
        <begin position="164"/>
        <end position="187"/>
    </location>
</feature>
<protein>
    <submittedName>
        <fullName evidence="2">Uncharacterized protein</fullName>
    </submittedName>
</protein>
<reference evidence="2 3" key="1">
    <citation type="submission" date="2017-05" db="EMBL/GenBank/DDBJ databases">
        <title>The Genome Sequence of Enterococcus faecium 6F2_DIV0138.</title>
        <authorList>
            <consortium name="The Broad Institute Genomics Platform"/>
            <consortium name="The Broad Institute Genomic Center for Infectious Diseases"/>
            <person name="Earl A."/>
            <person name="Manson A."/>
            <person name="Schwartman J."/>
            <person name="Gilmore M."/>
            <person name="Abouelleil A."/>
            <person name="Cao P."/>
            <person name="Chapman S."/>
            <person name="Cusick C."/>
            <person name="Shea T."/>
            <person name="Young S."/>
            <person name="Neafsey D."/>
            <person name="Nusbaum C."/>
            <person name="Birren B."/>
        </authorList>
    </citation>
    <scope>NUCLEOTIDE SEQUENCE [LARGE SCALE GENOMIC DNA]</scope>
    <source>
        <strain evidence="2 3">6F2_DIV0138</strain>
    </source>
</reference>
<evidence type="ECO:0000256" key="1">
    <source>
        <dbReference type="SAM" id="Phobius"/>
    </source>
</evidence>
<feature type="transmembrane region" description="Helical" evidence="1">
    <location>
        <begin position="86"/>
        <end position="108"/>
    </location>
</feature>
<gene>
    <name evidence="2" type="ORF">A5804_002775</name>
</gene>
<keyword evidence="1" id="KW-1133">Transmembrane helix</keyword>
<dbReference type="RefSeq" id="WP_086325201.1">
    <property type="nucleotide sequence ID" value="NZ_NGLB01000003.1"/>
</dbReference>
<feature type="transmembrane region" description="Helical" evidence="1">
    <location>
        <begin position="130"/>
        <end position="152"/>
    </location>
</feature>
<comment type="caution">
    <text evidence="2">The sequence shown here is derived from an EMBL/GenBank/DDBJ whole genome shotgun (WGS) entry which is preliminary data.</text>
</comment>
<dbReference type="EMBL" id="NGLB01000003">
    <property type="protein sequence ID" value="OTN94464.1"/>
    <property type="molecule type" value="Genomic_DNA"/>
</dbReference>
<keyword evidence="1" id="KW-0812">Transmembrane</keyword>
<proteinExistence type="predicted"/>
<feature type="transmembrane region" description="Helical" evidence="1">
    <location>
        <begin position="30"/>
        <end position="49"/>
    </location>
</feature>
<dbReference type="AlphaFoldDB" id="A0AB73PIA1"/>
<evidence type="ECO:0000313" key="2">
    <source>
        <dbReference type="EMBL" id="OTN94464.1"/>
    </source>
</evidence>
<dbReference type="Proteomes" id="UP000194737">
    <property type="component" value="Unassembled WGS sequence"/>
</dbReference>
<sequence>MLIIGVFLLFMDLNLLLKIYQNIKKIKNGGHFLVFFSLPIVFTTFIFFVDRLIASVFNGNILSIQVVVDLFYKTLNIAHYSEQDPLILVIVSLFISLIAYVALFYQSIKINNKQYFYFNKINLYVPLSEFLWTFTWNLITIFLTYFFLYHYFYSDQFTPFSKQIYQELFCVLGIIWGVLTIIFYIFIREVIFCVTCIDIINNQSAYNQIRELLNRSKHNEFVLEGSEITLEIERYIENGLLQIRRNQSLSEIKEDDKVRLYFEQPFVKIVQDRKQILEKGLFIENYF</sequence>
<keyword evidence="1" id="KW-0472">Membrane</keyword>
<evidence type="ECO:0000313" key="3">
    <source>
        <dbReference type="Proteomes" id="UP000194737"/>
    </source>
</evidence>
<accession>A0AB73PIA1</accession>
<organism evidence="2 3">
    <name type="scientific">Enterococcus faecium</name>
    <name type="common">Streptococcus faecium</name>
    <dbReference type="NCBI Taxonomy" id="1352"/>
    <lineage>
        <taxon>Bacteria</taxon>
        <taxon>Bacillati</taxon>
        <taxon>Bacillota</taxon>
        <taxon>Bacilli</taxon>
        <taxon>Lactobacillales</taxon>
        <taxon>Enterococcaceae</taxon>
        <taxon>Enterococcus</taxon>
    </lineage>
</organism>